<keyword evidence="2" id="KW-1185">Reference proteome</keyword>
<dbReference type="SUPFAM" id="SSF52058">
    <property type="entry name" value="L domain-like"/>
    <property type="match status" value="1"/>
</dbReference>
<dbReference type="Proteomes" id="UP000054248">
    <property type="component" value="Unassembled WGS sequence"/>
</dbReference>
<sequence length="517" mass="57898">MPESAIITIPPANTMAERFKPNVPRANSAATVQIPWPTGGLPTEIFTNILLVTLSNLHFDSFGGVATALKCLYQLRLVSSAWRRIVDNTPPLWTFIESSVPPDIVDIALKRSEASLLSIRVRRNAFATASSFMQKVVPHVGRWKVADLSDTACEYLPRTPAPRLQEIALIGDHDMVSNPEILRGELPSLQRLTLDHVHFTGPLPSFGRNLRFLTIRQSRSTDRDITYTEIHRLLLLHLNLVEVELGASRWSEALPNPEILEDVRLPSLRRFSLLGLGYDGLASLPLLQKITAPNCSSFEFGTHHLPEKSLDLLQAVEPYFASVVATTSKDLKLSITNDTEFELAIGRGESKFKLSTRSPRPGLELAWVVDMLTRYHPNVTYLKLLTRSTPSHDELSKLFMVLTAVTEFHVGSILEVWDMLGRPAAAVVERGPAQWFLQALEKLAVVDRQGIGDQRLFAAIRAREAAATEMDSTGSLAEHRPVRLKQVEYRAPPWVPGDRRWSELLGDRFVLECLKMF</sequence>
<reference evidence="1 2" key="1">
    <citation type="submission" date="2014-04" db="EMBL/GenBank/DDBJ databases">
        <authorList>
            <consortium name="DOE Joint Genome Institute"/>
            <person name="Kuo A."/>
            <person name="Girlanda M."/>
            <person name="Perotto S."/>
            <person name="Kohler A."/>
            <person name="Nagy L.G."/>
            <person name="Floudas D."/>
            <person name="Copeland A."/>
            <person name="Barry K.W."/>
            <person name="Cichocki N."/>
            <person name="Veneault-Fourrey C."/>
            <person name="LaButti K."/>
            <person name="Lindquist E.A."/>
            <person name="Lipzen A."/>
            <person name="Lundell T."/>
            <person name="Morin E."/>
            <person name="Murat C."/>
            <person name="Sun H."/>
            <person name="Tunlid A."/>
            <person name="Henrissat B."/>
            <person name="Grigoriev I.V."/>
            <person name="Hibbett D.S."/>
            <person name="Martin F."/>
            <person name="Nordberg H.P."/>
            <person name="Cantor M.N."/>
            <person name="Hua S.X."/>
        </authorList>
    </citation>
    <scope>NUCLEOTIDE SEQUENCE [LARGE SCALE GENOMIC DNA]</scope>
    <source>
        <strain evidence="1 2">MUT 4182</strain>
    </source>
</reference>
<accession>A0A0C3Q354</accession>
<name>A0A0C3Q354_9AGAM</name>
<dbReference type="HOGENOM" id="CLU_572658_0_0_1"/>
<dbReference type="AlphaFoldDB" id="A0A0C3Q354"/>
<evidence type="ECO:0000313" key="1">
    <source>
        <dbReference type="EMBL" id="KIO23075.1"/>
    </source>
</evidence>
<dbReference type="EMBL" id="KN823093">
    <property type="protein sequence ID" value="KIO23075.1"/>
    <property type="molecule type" value="Genomic_DNA"/>
</dbReference>
<reference evidence="2" key="2">
    <citation type="submission" date="2015-01" db="EMBL/GenBank/DDBJ databases">
        <title>Evolutionary Origins and Diversification of the Mycorrhizal Mutualists.</title>
        <authorList>
            <consortium name="DOE Joint Genome Institute"/>
            <consortium name="Mycorrhizal Genomics Consortium"/>
            <person name="Kohler A."/>
            <person name="Kuo A."/>
            <person name="Nagy L.G."/>
            <person name="Floudas D."/>
            <person name="Copeland A."/>
            <person name="Barry K.W."/>
            <person name="Cichocki N."/>
            <person name="Veneault-Fourrey C."/>
            <person name="LaButti K."/>
            <person name="Lindquist E.A."/>
            <person name="Lipzen A."/>
            <person name="Lundell T."/>
            <person name="Morin E."/>
            <person name="Murat C."/>
            <person name="Riley R."/>
            <person name="Ohm R."/>
            <person name="Sun H."/>
            <person name="Tunlid A."/>
            <person name="Henrissat B."/>
            <person name="Grigoriev I.V."/>
            <person name="Hibbett D.S."/>
            <person name="Martin F."/>
        </authorList>
    </citation>
    <scope>NUCLEOTIDE SEQUENCE [LARGE SCALE GENOMIC DNA]</scope>
    <source>
        <strain evidence="2">MUT 4182</strain>
    </source>
</reference>
<gene>
    <name evidence="1" type="ORF">M407DRAFT_215450</name>
</gene>
<proteinExistence type="predicted"/>
<organism evidence="1 2">
    <name type="scientific">Tulasnella calospora MUT 4182</name>
    <dbReference type="NCBI Taxonomy" id="1051891"/>
    <lineage>
        <taxon>Eukaryota</taxon>
        <taxon>Fungi</taxon>
        <taxon>Dikarya</taxon>
        <taxon>Basidiomycota</taxon>
        <taxon>Agaricomycotina</taxon>
        <taxon>Agaricomycetes</taxon>
        <taxon>Cantharellales</taxon>
        <taxon>Tulasnellaceae</taxon>
        <taxon>Tulasnella</taxon>
    </lineage>
</organism>
<protein>
    <submittedName>
        <fullName evidence="1">Uncharacterized protein</fullName>
    </submittedName>
</protein>
<dbReference type="OrthoDB" id="3234071at2759"/>
<evidence type="ECO:0000313" key="2">
    <source>
        <dbReference type="Proteomes" id="UP000054248"/>
    </source>
</evidence>